<accession>A0A6M8MDK5</accession>
<dbReference type="KEGG" id="pgg:FX982_04156"/>
<feature type="transmembrane region" description="Helical" evidence="1">
    <location>
        <begin position="49"/>
        <end position="68"/>
    </location>
</feature>
<dbReference type="EMBL" id="CP053746">
    <property type="protein sequence ID" value="QKF53164.1"/>
    <property type="molecule type" value="Genomic_DNA"/>
</dbReference>
<name>A0A6M8MDK5_9PSED</name>
<evidence type="ECO:0008006" key="4">
    <source>
        <dbReference type="Google" id="ProtNLM"/>
    </source>
</evidence>
<feature type="transmembrane region" description="Helical" evidence="1">
    <location>
        <begin position="20"/>
        <end position="43"/>
    </location>
</feature>
<reference evidence="3" key="1">
    <citation type="submission" date="2019-12" db="EMBL/GenBank/DDBJ databases">
        <title>Endophytic bacteria associated with Panax ginseng seedlings.</title>
        <authorList>
            <person name="Park J.M."/>
            <person name="Shin R."/>
            <person name="Jo S.H."/>
        </authorList>
    </citation>
    <scope>NUCLEOTIDE SEQUENCE [LARGE SCALE GENOMIC DNA]</scope>
    <source>
        <strain evidence="3">PgKB30</strain>
    </source>
</reference>
<keyword evidence="1" id="KW-0812">Transmembrane</keyword>
<keyword evidence="1" id="KW-1133">Transmembrane helix</keyword>
<evidence type="ECO:0000256" key="1">
    <source>
        <dbReference type="SAM" id="Phobius"/>
    </source>
</evidence>
<proteinExistence type="predicted"/>
<gene>
    <name evidence="2" type="ORF">FX982_04156</name>
</gene>
<organism evidence="2 3">
    <name type="scientific">Pseudomonas graminis</name>
    <dbReference type="NCBI Taxonomy" id="158627"/>
    <lineage>
        <taxon>Bacteria</taxon>
        <taxon>Pseudomonadati</taxon>
        <taxon>Pseudomonadota</taxon>
        <taxon>Gammaproteobacteria</taxon>
        <taxon>Pseudomonadales</taxon>
        <taxon>Pseudomonadaceae</taxon>
        <taxon>Pseudomonas</taxon>
    </lineage>
</organism>
<sequence>MGWQREYVQAGLAPKPPSPVRWLLIVVLAGAAAVLMFLLYVVVPELQALNVWALTASPLVVAILALAARGHAYGGALDEYRLLQERSRLAQVAWAQWGQRYMAVMGGLTLLPEHLSAVAMMRSGQMPVPHSGKARRIVGLPKGQKGRAMAGLAQLMGSLSTVLAPLPPSEKLSVAVLTDAPQDEHPALAKACQQHLADLTPSSTLTGVHVTSQLSFAWMEETLKTPRDAVELILIVQAQGKDAYSDGLAALLLCPDTVAKAHKLPIAARLLRPMPLDVNSLETDFTTFLQIQAKARDATGVLADLADWQPETTPLLAAAAREGAALSVDRRWILEPVNGVPGPCGHWLLAALGIEMTRLAQQPLLLLSSEGTGCWINTVTPGEIA</sequence>
<dbReference type="AlphaFoldDB" id="A0A6M8MDK5"/>
<protein>
    <recommendedName>
        <fullName evidence="4">Type VI secretion protein</fullName>
    </recommendedName>
</protein>
<dbReference type="Proteomes" id="UP000501989">
    <property type="component" value="Chromosome"/>
</dbReference>
<evidence type="ECO:0000313" key="3">
    <source>
        <dbReference type="Proteomes" id="UP000501989"/>
    </source>
</evidence>
<keyword evidence="3" id="KW-1185">Reference proteome</keyword>
<keyword evidence="1" id="KW-0472">Membrane</keyword>
<evidence type="ECO:0000313" key="2">
    <source>
        <dbReference type="EMBL" id="QKF53164.1"/>
    </source>
</evidence>
<dbReference type="RefSeq" id="WP_172612341.1">
    <property type="nucleotide sequence ID" value="NZ_CP053746.1"/>
</dbReference>